<protein>
    <submittedName>
        <fullName evidence="1">Uncharacterized protein</fullName>
    </submittedName>
</protein>
<proteinExistence type="predicted"/>
<organism evidence="1 2">
    <name type="scientific">candidate division WS6 bacterium OLB20</name>
    <dbReference type="NCBI Taxonomy" id="1617426"/>
    <lineage>
        <taxon>Bacteria</taxon>
        <taxon>Candidatus Dojkabacteria</taxon>
    </lineage>
</organism>
<dbReference type="STRING" id="1617426.TR69_WS6001000816"/>
<gene>
    <name evidence="1" type="ORF">TR69_WS6001000816</name>
</gene>
<evidence type="ECO:0000313" key="1">
    <source>
        <dbReference type="EMBL" id="KXK26795.1"/>
    </source>
</evidence>
<reference evidence="1 2" key="1">
    <citation type="submission" date="2015-02" db="EMBL/GenBank/DDBJ databases">
        <title>Improved understanding of the partial-nitritation anammox process through 23 genomes representing the majority of the microbial community.</title>
        <authorList>
            <person name="Speth D.R."/>
            <person name="In T Zandt M."/>
            <person name="Guerrero Cruz S."/>
            <person name="Jetten M.S."/>
            <person name="Dutilh B.E."/>
        </authorList>
    </citation>
    <scope>NUCLEOTIDE SEQUENCE [LARGE SCALE GENOMIC DNA]</scope>
    <source>
        <strain evidence="1">OLB20</strain>
    </source>
</reference>
<evidence type="ECO:0000313" key="2">
    <source>
        <dbReference type="Proteomes" id="UP000070457"/>
    </source>
</evidence>
<dbReference type="EMBL" id="JYNZ01000003">
    <property type="protein sequence ID" value="KXK26795.1"/>
    <property type="molecule type" value="Genomic_DNA"/>
</dbReference>
<accession>A0A136LYS8</accession>
<name>A0A136LYS8_9BACT</name>
<comment type="caution">
    <text evidence="1">The sequence shown here is derived from an EMBL/GenBank/DDBJ whole genome shotgun (WGS) entry which is preliminary data.</text>
</comment>
<dbReference type="Proteomes" id="UP000070457">
    <property type="component" value="Unassembled WGS sequence"/>
</dbReference>
<dbReference type="AlphaFoldDB" id="A0A136LYS8"/>
<sequence length="92" mass="10337">MSEQLATYHIGRLLAQEAFSERNSTYPGTIMAITPLEVSARKLAGEASEWGVSLEHYSGFIPYIDVEFRVAAAYYLAIMLRDRYGDTSPHSF</sequence>